<keyword evidence="2 4" id="KW-0238">DNA-binding</keyword>
<evidence type="ECO:0000256" key="1">
    <source>
        <dbReference type="ARBA" id="ARBA00023015"/>
    </source>
</evidence>
<evidence type="ECO:0000313" key="6">
    <source>
        <dbReference type="EMBL" id="MQT14501.1"/>
    </source>
</evidence>
<dbReference type="GO" id="GO:0000976">
    <property type="term" value="F:transcription cis-regulatory region binding"/>
    <property type="evidence" value="ECO:0007669"/>
    <property type="project" value="TreeGrafter"/>
</dbReference>
<dbReference type="PROSITE" id="PS01081">
    <property type="entry name" value="HTH_TETR_1"/>
    <property type="match status" value="1"/>
</dbReference>
<dbReference type="InterPro" id="IPR023772">
    <property type="entry name" value="DNA-bd_HTH_TetR-type_CS"/>
</dbReference>
<accession>A0A6A7Y943</accession>
<organism evidence="6 7">
    <name type="scientific">Segnochrobactrum spirostomi</name>
    <dbReference type="NCBI Taxonomy" id="2608987"/>
    <lineage>
        <taxon>Bacteria</taxon>
        <taxon>Pseudomonadati</taxon>
        <taxon>Pseudomonadota</taxon>
        <taxon>Alphaproteobacteria</taxon>
        <taxon>Hyphomicrobiales</taxon>
        <taxon>Segnochrobactraceae</taxon>
        <taxon>Segnochrobactrum</taxon>
    </lineage>
</organism>
<evidence type="ECO:0000313" key="7">
    <source>
        <dbReference type="Proteomes" id="UP000332515"/>
    </source>
</evidence>
<dbReference type="InterPro" id="IPR025996">
    <property type="entry name" value="MT1864/Rv1816-like_C"/>
</dbReference>
<dbReference type="InterPro" id="IPR001647">
    <property type="entry name" value="HTH_TetR"/>
</dbReference>
<dbReference type="PROSITE" id="PS50977">
    <property type="entry name" value="HTH_TETR_2"/>
    <property type="match status" value="1"/>
</dbReference>
<feature type="DNA-binding region" description="H-T-H motif" evidence="4">
    <location>
        <begin position="35"/>
        <end position="54"/>
    </location>
</feature>
<evidence type="ECO:0000259" key="5">
    <source>
        <dbReference type="PROSITE" id="PS50977"/>
    </source>
</evidence>
<dbReference type="PANTHER" id="PTHR30055">
    <property type="entry name" value="HTH-TYPE TRANSCRIPTIONAL REGULATOR RUTR"/>
    <property type="match status" value="1"/>
</dbReference>
<dbReference type="EMBL" id="VWNA01000001">
    <property type="protein sequence ID" value="MQT14501.1"/>
    <property type="molecule type" value="Genomic_DNA"/>
</dbReference>
<name>A0A6A7Y943_9HYPH</name>
<evidence type="ECO:0000256" key="4">
    <source>
        <dbReference type="PROSITE-ProRule" id="PRU00335"/>
    </source>
</evidence>
<reference evidence="6 7" key="1">
    <citation type="submission" date="2019-09" db="EMBL/GenBank/DDBJ databases">
        <title>Segnochrobactrum spirostomi gen. nov., sp. nov., isolated from the ciliate Spirostomum cf. yagiui and description of a novel family, Segnochrobactraceae fam. nov. within the order Rhizobiales of the class Alphaproteobacteria.</title>
        <authorList>
            <person name="Akter S."/>
            <person name="Shazib S.U.A."/>
            <person name="Shin M.K."/>
        </authorList>
    </citation>
    <scope>NUCLEOTIDE SEQUENCE [LARGE SCALE GENOMIC DNA]</scope>
    <source>
        <strain evidence="6 7">Sp-1</strain>
    </source>
</reference>
<dbReference type="Pfam" id="PF00440">
    <property type="entry name" value="TetR_N"/>
    <property type="match status" value="1"/>
</dbReference>
<keyword evidence="3" id="KW-0804">Transcription</keyword>
<dbReference type="GO" id="GO:0003700">
    <property type="term" value="F:DNA-binding transcription factor activity"/>
    <property type="evidence" value="ECO:0007669"/>
    <property type="project" value="TreeGrafter"/>
</dbReference>
<dbReference type="Proteomes" id="UP000332515">
    <property type="component" value="Unassembled WGS sequence"/>
</dbReference>
<proteinExistence type="predicted"/>
<dbReference type="AlphaFoldDB" id="A0A6A7Y943"/>
<dbReference type="Pfam" id="PF13305">
    <property type="entry name" value="TetR_C_33"/>
    <property type="match status" value="1"/>
</dbReference>
<dbReference type="Gene3D" id="1.10.10.60">
    <property type="entry name" value="Homeodomain-like"/>
    <property type="match status" value="1"/>
</dbReference>
<dbReference type="Gene3D" id="1.10.357.10">
    <property type="entry name" value="Tetracycline Repressor, domain 2"/>
    <property type="match status" value="1"/>
</dbReference>
<gene>
    <name evidence="6" type="ORF">F0357_17955</name>
</gene>
<comment type="caution">
    <text evidence="6">The sequence shown here is derived from an EMBL/GenBank/DDBJ whole genome shotgun (WGS) entry which is preliminary data.</text>
</comment>
<keyword evidence="7" id="KW-1185">Reference proteome</keyword>
<dbReference type="PANTHER" id="PTHR30055:SF234">
    <property type="entry name" value="HTH-TYPE TRANSCRIPTIONAL REGULATOR BETI"/>
    <property type="match status" value="1"/>
</dbReference>
<protein>
    <submittedName>
        <fullName evidence="6">TetR/AcrR family transcriptional regulator</fullName>
    </submittedName>
</protein>
<evidence type="ECO:0000256" key="2">
    <source>
        <dbReference type="ARBA" id="ARBA00023125"/>
    </source>
</evidence>
<dbReference type="InterPro" id="IPR036271">
    <property type="entry name" value="Tet_transcr_reg_TetR-rel_C_sf"/>
</dbReference>
<keyword evidence="1" id="KW-0805">Transcription regulation</keyword>
<sequence>MPRPALTPDELTEMRERILRETARIVASDGYAALSMRRLAEGLGLTAGALYRYFPTKQHVLNASWSAALDELNLRFTEADRPGREPIPVLRDICLAYARFALADRDRFRLMFLENDLGNMDEFGQRSETFANYRQVVALVQAALDAGAITAPSAVAATHVLWGSVHGVLTLMIAVKELDFGDAEQLCAFAFETALRGLGGTSLSDAVPEAG</sequence>
<dbReference type="InterPro" id="IPR009057">
    <property type="entry name" value="Homeodomain-like_sf"/>
</dbReference>
<feature type="domain" description="HTH tetR-type" evidence="5">
    <location>
        <begin position="12"/>
        <end position="72"/>
    </location>
</feature>
<evidence type="ECO:0000256" key="3">
    <source>
        <dbReference type="ARBA" id="ARBA00023163"/>
    </source>
</evidence>
<dbReference type="SUPFAM" id="SSF48498">
    <property type="entry name" value="Tetracyclin repressor-like, C-terminal domain"/>
    <property type="match status" value="1"/>
</dbReference>
<dbReference type="SUPFAM" id="SSF46689">
    <property type="entry name" value="Homeodomain-like"/>
    <property type="match status" value="1"/>
</dbReference>
<dbReference type="InterPro" id="IPR050109">
    <property type="entry name" value="HTH-type_TetR-like_transc_reg"/>
</dbReference>
<dbReference type="PRINTS" id="PR00455">
    <property type="entry name" value="HTHTETR"/>
</dbReference>